<feature type="coiled-coil region" evidence="1">
    <location>
        <begin position="92"/>
        <end position="119"/>
    </location>
</feature>
<protein>
    <recommendedName>
        <fullName evidence="5">Lipoprotein</fullName>
    </recommendedName>
</protein>
<comment type="caution">
    <text evidence="3">The sequence shown here is derived from an EMBL/GenBank/DDBJ whole genome shotgun (WGS) entry which is preliminary data.</text>
</comment>
<organism evidence="3 4">
    <name type="scientific">Methylophilus luteus</name>
    <dbReference type="NCBI Taxonomy" id="640108"/>
    <lineage>
        <taxon>Bacteria</taxon>
        <taxon>Pseudomonadati</taxon>
        <taxon>Pseudomonadota</taxon>
        <taxon>Betaproteobacteria</taxon>
        <taxon>Nitrosomonadales</taxon>
        <taxon>Methylophilaceae</taxon>
        <taxon>Methylophilus</taxon>
    </lineage>
</organism>
<evidence type="ECO:0000256" key="1">
    <source>
        <dbReference type="SAM" id="Coils"/>
    </source>
</evidence>
<reference evidence="4" key="1">
    <citation type="journal article" date="2019" name="Int. J. Syst. Evol. Microbiol.">
        <title>The Global Catalogue of Microorganisms (GCM) 10K type strain sequencing project: providing services to taxonomists for standard genome sequencing and annotation.</title>
        <authorList>
            <consortium name="The Broad Institute Genomics Platform"/>
            <consortium name="The Broad Institute Genome Sequencing Center for Infectious Disease"/>
            <person name="Wu L."/>
            <person name="Ma J."/>
        </authorList>
    </citation>
    <scope>NUCLEOTIDE SEQUENCE [LARGE SCALE GENOMIC DNA]</scope>
    <source>
        <strain evidence="4">CCUG 58412</strain>
    </source>
</reference>
<dbReference type="PROSITE" id="PS51257">
    <property type="entry name" value="PROKAR_LIPOPROTEIN"/>
    <property type="match status" value="1"/>
</dbReference>
<keyword evidence="1" id="KW-0175">Coiled coil</keyword>
<evidence type="ECO:0000256" key="2">
    <source>
        <dbReference type="SAM" id="SignalP"/>
    </source>
</evidence>
<evidence type="ECO:0008006" key="5">
    <source>
        <dbReference type="Google" id="ProtNLM"/>
    </source>
</evidence>
<feature type="signal peptide" evidence="2">
    <location>
        <begin position="1"/>
        <end position="20"/>
    </location>
</feature>
<dbReference type="EMBL" id="JBHTKB010000002">
    <property type="protein sequence ID" value="MFD0914190.1"/>
    <property type="molecule type" value="Genomic_DNA"/>
</dbReference>
<name>A0ABW3FAA1_9PROT</name>
<keyword evidence="4" id="KW-1185">Reference proteome</keyword>
<gene>
    <name evidence="3" type="ORF">ACFQ1Z_11575</name>
</gene>
<sequence>MLKRALIPLLALLVASCAQQSITTTNTYEKAMPYSKPEIKKVEANQEAACAKYSYKSNIRIKRMKAINAAMNEPGLSQKQKTERYDAAMAHLNDGLEDSEQLKDKCDALNKQLDEMYKANHIAGDKYLDQRKGK</sequence>
<proteinExistence type="predicted"/>
<evidence type="ECO:0000313" key="4">
    <source>
        <dbReference type="Proteomes" id="UP001597128"/>
    </source>
</evidence>
<feature type="chain" id="PRO_5047029950" description="Lipoprotein" evidence="2">
    <location>
        <begin position="21"/>
        <end position="134"/>
    </location>
</feature>
<keyword evidence="2" id="KW-0732">Signal</keyword>
<accession>A0ABW3FAA1</accession>
<dbReference type="Proteomes" id="UP001597128">
    <property type="component" value="Unassembled WGS sequence"/>
</dbReference>
<evidence type="ECO:0000313" key="3">
    <source>
        <dbReference type="EMBL" id="MFD0914190.1"/>
    </source>
</evidence>
<dbReference type="RefSeq" id="WP_379057774.1">
    <property type="nucleotide sequence ID" value="NZ_JBHTKB010000002.1"/>
</dbReference>